<dbReference type="Proteomes" id="UP000315724">
    <property type="component" value="Chromosome"/>
</dbReference>
<dbReference type="AlphaFoldDB" id="A0A517QML0"/>
<sequence>MKIACFPNTYGRFGPNAAIDLLPSAGIHWLELPIKNHGVPSFFKEEPVVTNGSTPQSIFALKERIADSGLKVCTCNITSGNPLEEDVLKRTLTKLTIANQFGAEYVVAGGGELTADDQWPLLIDHMRQIGDHAQKLGIVYCCETHPGTCQNADGMLELVERVDHPNIRINFDTGNIFYYNEDVELLEEMGKVAPYIAHVHLKDTNGKFKDWHFPALGAAGHVDFAAVLRFLNGIDFHGPCSLELEGIEGEPELTLEQTHERVLVSIEHLKSVGWEIE</sequence>
<dbReference type="InterPro" id="IPR050312">
    <property type="entry name" value="IolE/XylAMocC-like"/>
</dbReference>
<dbReference type="RefSeq" id="WP_145198484.1">
    <property type="nucleotide sequence ID" value="NZ_CP036267.1"/>
</dbReference>
<organism evidence="2 3">
    <name type="scientific">Thalassoglobus polymorphus</name>
    <dbReference type="NCBI Taxonomy" id="2527994"/>
    <lineage>
        <taxon>Bacteria</taxon>
        <taxon>Pseudomonadati</taxon>
        <taxon>Planctomycetota</taxon>
        <taxon>Planctomycetia</taxon>
        <taxon>Planctomycetales</taxon>
        <taxon>Planctomycetaceae</taxon>
        <taxon>Thalassoglobus</taxon>
    </lineage>
</organism>
<dbReference type="Gene3D" id="3.20.20.150">
    <property type="entry name" value="Divalent-metal-dependent TIM barrel enzymes"/>
    <property type="match status" value="1"/>
</dbReference>
<feature type="domain" description="Xylose isomerase-like TIM barrel" evidence="1">
    <location>
        <begin position="24"/>
        <end position="256"/>
    </location>
</feature>
<dbReference type="Pfam" id="PF01261">
    <property type="entry name" value="AP_endonuc_2"/>
    <property type="match status" value="1"/>
</dbReference>
<dbReference type="PANTHER" id="PTHR12110:SF53">
    <property type="entry name" value="BLR5974 PROTEIN"/>
    <property type="match status" value="1"/>
</dbReference>
<dbReference type="InterPro" id="IPR013022">
    <property type="entry name" value="Xyl_isomerase-like_TIM-brl"/>
</dbReference>
<evidence type="ECO:0000313" key="3">
    <source>
        <dbReference type="Proteomes" id="UP000315724"/>
    </source>
</evidence>
<dbReference type="KEGG" id="tpol:Mal48_21270"/>
<dbReference type="SUPFAM" id="SSF51658">
    <property type="entry name" value="Xylose isomerase-like"/>
    <property type="match status" value="1"/>
</dbReference>
<evidence type="ECO:0000313" key="2">
    <source>
        <dbReference type="EMBL" id="QDT32879.1"/>
    </source>
</evidence>
<dbReference type="PANTHER" id="PTHR12110">
    <property type="entry name" value="HYDROXYPYRUVATE ISOMERASE"/>
    <property type="match status" value="1"/>
</dbReference>
<keyword evidence="3" id="KW-1185">Reference proteome</keyword>
<gene>
    <name evidence="2" type="ORF">Mal48_21270</name>
</gene>
<protein>
    <submittedName>
        <fullName evidence="2">Fructoselysine 3-epimerase</fullName>
    </submittedName>
</protein>
<accession>A0A517QML0</accession>
<name>A0A517QML0_9PLAN</name>
<dbReference type="InterPro" id="IPR036237">
    <property type="entry name" value="Xyl_isomerase-like_sf"/>
</dbReference>
<proteinExistence type="predicted"/>
<dbReference type="OrthoDB" id="9779184at2"/>
<dbReference type="EMBL" id="CP036267">
    <property type="protein sequence ID" value="QDT32879.1"/>
    <property type="molecule type" value="Genomic_DNA"/>
</dbReference>
<evidence type="ECO:0000259" key="1">
    <source>
        <dbReference type="Pfam" id="PF01261"/>
    </source>
</evidence>
<reference evidence="2 3" key="1">
    <citation type="submission" date="2019-02" db="EMBL/GenBank/DDBJ databases">
        <title>Deep-cultivation of Planctomycetes and their phenomic and genomic characterization uncovers novel biology.</title>
        <authorList>
            <person name="Wiegand S."/>
            <person name="Jogler M."/>
            <person name="Boedeker C."/>
            <person name="Pinto D."/>
            <person name="Vollmers J."/>
            <person name="Rivas-Marin E."/>
            <person name="Kohn T."/>
            <person name="Peeters S.H."/>
            <person name="Heuer A."/>
            <person name="Rast P."/>
            <person name="Oberbeckmann S."/>
            <person name="Bunk B."/>
            <person name="Jeske O."/>
            <person name="Meyerdierks A."/>
            <person name="Storesund J.E."/>
            <person name="Kallscheuer N."/>
            <person name="Luecker S."/>
            <person name="Lage O.M."/>
            <person name="Pohl T."/>
            <person name="Merkel B.J."/>
            <person name="Hornburger P."/>
            <person name="Mueller R.-W."/>
            <person name="Bruemmer F."/>
            <person name="Labrenz M."/>
            <person name="Spormann A.M."/>
            <person name="Op den Camp H."/>
            <person name="Overmann J."/>
            <person name="Amann R."/>
            <person name="Jetten M.S.M."/>
            <person name="Mascher T."/>
            <person name="Medema M.H."/>
            <person name="Devos D.P."/>
            <person name="Kaster A.-K."/>
            <person name="Ovreas L."/>
            <person name="Rohde M."/>
            <person name="Galperin M.Y."/>
            <person name="Jogler C."/>
        </authorList>
    </citation>
    <scope>NUCLEOTIDE SEQUENCE [LARGE SCALE GENOMIC DNA]</scope>
    <source>
        <strain evidence="2 3">Mal48</strain>
    </source>
</reference>